<dbReference type="EMBL" id="MVGT01003396">
    <property type="protein sequence ID" value="OVA04112.1"/>
    <property type="molecule type" value="Genomic_DNA"/>
</dbReference>
<name>A0A200Q0W3_MACCD</name>
<dbReference type="Proteomes" id="UP000195402">
    <property type="component" value="Unassembled WGS sequence"/>
</dbReference>
<accession>A0A200Q0W3</accession>
<comment type="caution">
    <text evidence="1">The sequence shown here is derived from an EMBL/GenBank/DDBJ whole genome shotgun (WGS) entry which is preliminary data.</text>
</comment>
<evidence type="ECO:0000313" key="2">
    <source>
        <dbReference type="Proteomes" id="UP000195402"/>
    </source>
</evidence>
<proteinExistence type="predicted"/>
<organism evidence="1 2">
    <name type="scientific">Macleaya cordata</name>
    <name type="common">Five-seeded plume-poppy</name>
    <name type="synonym">Bocconia cordata</name>
    <dbReference type="NCBI Taxonomy" id="56857"/>
    <lineage>
        <taxon>Eukaryota</taxon>
        <taxon>Viridiplantae</taxon>
        <taxon>Streptophyta</taxon>
        <taxon>Embryophyta</taxon>
        <taxon>Tracheophyta</taxon>
        <taxon>Spermatophyta</taxon>
        <taxon>Magnoliopsida</taxon>
        <taxon>Ranunculales</taxon>
        <taxon>Papaveraceae</taxon>
        <taxon>Papaveroideae</taxon>
        <taxon>Macleaya</taxon>
    </lineage>
</organism>
<protein>
    <recommendedName>
        <fullName evidence="3">Reverse transcriptase domain-containing protein</fullName>
    </recommendedName>
</protein>
<gene>
    <name evidence="1" type="ORF">BVC80_8677g8</name>
</gene>
<reference evidence="1 2" key="1">
    <citation type="journal article" date="2017" name="Mol. Plant">
        <title>The Genome of Medicinal Plant Macleaya cordata Provides New Insights into Benzylisoquinoline Alkaloids Metabolism.</title>
        <authorList>
            <person name="Liu X."/>
            <person name="Liu Y."/>
            <person name="Huang P."/>
            <person name="Ma Y."/>
            <person name="Qing Z."/>
            <person name="Tang Q."/>
            <person name="Cao H."/>
            <person name="Cheng P."/>
            <person name="Zheng Y."/>
            <person name="Yuan Z."/>
            <person name="Zhou Y."/>
            <person name="Liu J."/>
            <person name="Tang Z."/>
            <person name="Zhuo Y."/>
            <person name="Zhang Y."/>
            <person name="Yu L."/>
            <person name="Huang J."/>
            <person name="Yang P."/>
            <person name="Peng Q."/>
            <person name="Zhang J."/>
            <person name="Jiang W."/>
            <person name="Zhang Z."/>
            <person name="Lin K."/>
            <person name="Ro D.K."/>
            <person name="Chen X."/>
            <person name="Xiong X."/>
            <person name="Shang Y."/>
            <person name="Huang S."/>
            <person name="Zeng J."/>
        </authorList>
    </citation>
    <scope>NUCLEOTIDE SEQUENCE [LARGE SCALE GENOMIC DNA]</scope>
    <source>
        <strain evidence="2">cv. BLH2017</strain>
        <tissue evidence="1">Root</tissue>
    </source>
</reference>
<dbReference type="AlphaFoldDB" id="A0A200Q0W3"/>
<keyword evidence="2" id="KW-1185">Reference proteome</keyword>
<dbReference type="InParanoid" id="A0A200Q0W3"/>
<dbReference type="OrthoDB" id="1932527at2759"/>
<evidence type="ECO:0008006" key="3">
    <source>
        <dbReference type="Google" id="ProtNLM"/>
    </source>
</evidence>
<sequence>MSSGGELSFLESFLHNESNNDSLTLTQGLDRGFFPSFRSFRQGDPLSLTLFVLAIDILSRGLKKYFEEVIFLNGRKSSLDGCLDFLIDTAIA</sequence>
<evidence type="ECO:0000313" key="1">
    <source>
        <dbReference type="EMBL" id="OVA04112.1"/>
    </source>
</evidence>